<dbReference type="InterPro" id="IPR002508">
    <property type="entry name" value="MurNAc-LAA_cat"/>
</dbReference>
<dbReference type="EMBL" id="JAMKBI010000014">
    <property type="protein sequence ID" value="MCZ8534969.1"/>
    <property type="molecule type" value="Genomic_DNA"/>
</dbReference>
<dbReference type="Gene3D" id="3.40.630.40">
    <property type="entry name" value="Zn-dependent exopeptidases"/>
    <property type="match status" value="1"/>
</dbReference>
<dbReference type="PANTHER" id="PTHR30404:SF7">
    <property type="entry name" value="CELL WALL AMIDASE LYTH-RELATED"/>
    <property type="match status" value="1"/>
</dbReference>
<feature type="region of interest" description="Disordered" evidence="3">
    <location>
        <begin position="307"/>
        <end position="329"/>
    </location>
</feature>
<dbReference type="GO" id="GO:0030288">
    <property type="term" value="C:outer membrane-bounded periplasmic space"/>
    <property type="evidence" value="ECO:0007669"/>
    <property type="project" value="TreeGrafter"/>
</dbReference>
<dbReference type="GO" id="GO:0009253">
    <property type="term" value="P:peptidoglycan catabolic process"/>
    <property type="evidence" value="ECO:0007669"/>
    <property type="project" value="InterPro"/>
</dbReference>
<dbReference type="Gene3D" id="2.30.30.40">
    <property type="entry name" value="SH3 Domains"/>
    <property type="match status" value="4"/>
</dbReference>
<protein>
    <submittedName>
        <fullName evidence="6">SH3 domain-containing protein</fullName>
    </submittedName>
</protein>
<sequence>MNAKIIHKITIIFLSVCLLMPYLQVDAQENEVTVNVDSLKVRSGPGLTYNIIGAVTKNDKLDVISKEKDWLQVNFGNSTGWVASWYTTTESLELTNKQIVSKVNQLNVRTEPTTSSAVIGQLQEGDSADAYKSQGDWIEIDFQGRKGWINESYITLTEQTVSKNTNTSENIFEVSVDALNVRSKADLTSKKIGLVNKGDQFSIIDSDHNWVQVELDNGEKGWLYSFYGTFTTGSSSIASAQANETITILYNGTNLRSNNTTSSDVVSRADAGTTFPIAEKVEDWYKIILDDGQAAYVASWVVSASSTTSNETEQSGDKTKVEKQDKKDVARKKGTLKGLTIVIDAGHGGNDRGTTGALGTDEKDITLITSELLSSKLQAAGANVIMTRESDEYVDLRKRVSIGHQVDADAFISLHYDAIDNSSVRGFTTYYMHGYQKELAKYVHNGLGNMISLKDRGTQPGDYLVLRENKQKAILIELGYLSNPSEERNVTTQNYREQATHGIYNGIINYFDAQLD</sequence>
<gene>
    <name evidence="6" type="ORF">M9R61_16815</name>
</gene>
<evidence type="ECO:0000259" key="5">
    <source>
        <dbReference type="PROSITE" id="PS51781"/>
    </source>
</evidence>
<dbReference type="InterPro" id="IPR017293">
    <property type="entry name" value="N-acetylmuramoyl-L-ala_amidase"/>
</dbReference>
<feature type="compositionally biased region" description="Basic and acidic residues" evidence="3">
    <location>
        <begin position="315"/>
        <end position="328"/>
    </location>
</feature>
<feature type="domain" description="SH3b" evidence="5">
    <location>
        <begin position="29"/>
        <end position="91"/>
    </location>
</feature>
<name>A0A9X3LES3_9BACI</name>
<feature type="signal peptide" evidence="4">
    <location>
        <begin position="1"/>
        <end position="27"/>
    </location>
</feature>
<dbReference type="InterPro" id="IPR050695">
    <property type="entry name" value="N-acetylmuramoyl_amidase_3"/>
</dbReference>
<dbReference type="SMART" id="SM00287">
    <property type="entry name" value="SH3b"/>
    <property type="match status" value="4"/>
</dbReference>
<keyword evidence="7" id="KW-1185">Reference proteome</keyword>
<dbReference type="SUPFAM" id="SSF53187">
    <property type="entry name" value="Zn-dependent exopeptidases"/>
    <property type="match status" value="1"/>
</dbReference>
<dbReference type="PIRSF" id="PIRSF037846">
    <property type="entry name" value="Autolysin_YrvJ_prd"/>
    <property type="match status" value="1"/>
</dbReference>
<dbReference type="PROSITE" id="PS51781">
    <property type="entry name" value="SH3B"/>
    <property type="match status" value="4"/>
</dbReference>
<evidence type="ECO:0000256" key="2">
    <source>
        <dbReference type="ARBA" id="ARBA00023316"/>
    </source>
</evidence>
<feature type="domain" description="SH3b" evidence="5">
    <location>
        <begin position="241"/>
        <end position="305"/>
    </location>
</feature>
<feature type="chain" id="PRO_5040747868" evidence="4">
    <location>
        <begin position="28"/>
        <end position="516"/>
    </location>
</feature>
<dbReference type="InterPro" id="IPR003646">
    <property type="entry name" value="SH3-like_bac-type"/>
</dbReference>
<proteinExistence type="predicted"/>
<feature type="domain" description="SH3b" evidence="5">
    <location>
        <begin position="169"/>
        <end position="232"/>
    </location>
</feature>
<evidence type="ECO:0000313" key="6">
    <source>
        <dbReference type="EMBL" id="MCZ8534969.1"/>
    </source>
</evidence>
<dbReference type="GO" id="GO:0071555">
    <property type="term" value="P:cell wall organization"/>
    <property type="evidence" value="ECO:0007669"/>
    <property type="project" value="UniProtKB-KW"/>
</dbReference>
<dbReference type="Pfam" id="PF08239">
    <property type="entry name" value="SH3_3"/>
    <property type="match status" value="4"/>
</dbReference>
<evidence type="ECO:0000256" key="3">
    <source>
        <dbReference type="SAM" id="MobiDB-lite"/>
    </source>
</evidence>
<dbReference type="RefSeq" id="WP_269923016.1">
    <property type="nucleotide sequence ID" value="NZ_JAMKBI010000014.1"/>
</dbReference>
<dbReference type="AlphaFoldDB" id="A0A9X3LES3"/>
<organism evidence="6 7">
    <name type="scientific">Psychrobacillus psychrodurans</name>
    <dbReference type="NCBI Taxonomy" id="126157"/>
    <lineage>
        <taxon>Bacteria</taxon>
        <taxon>Bacillati</taxon>
        <taxon>Bacillota</taxon>
        <taxon>Bacilli</taxon>
        <taxon>Bacillales</taxon>
        <taxon>Bacillaceae</taxon>
        <taxon>Psychrobacillus</taxon>
    </lineage>
</organism>
<evidence type="ECO:0000313" key="7">
    <source>
        <dbReference type="Proteomes" id="UP001152172"/>
    </source>
</evidence>
<feature type="domain" description="SH3b" evidence="5">
    <location>
        <begin position="95"/>
        <end position="158"/>
    </location>
</feature>
<evidence type="ECO:0000256" key="1">
    <source>
        <dbReference type="ARBA" id="ARBA00022801"/>
    </source>
</evidence>
<accession>A0A9X3LES3</accession>
<dbReference type="PANTHER" id="PTHR30404">
    <property type="entry name" value="N-ACETYLMURAMOYL-L-ALANINE AMIDASE"/>
    <property type="match status" value="1"/>
</dbReference>
<keyword evidence="1" id="KW-0378">Hydrolase</keyword>
<dbReference type="Proteomes" id="UP001152172">
    <property type="component" value="Unassembled WGS sequence"/>
</dbReference>
<dbReference type="GO" id="GO:0008745">
    <property type="term" value="F:N-acetylmuramoyl-L-alanine amidase activity"/>
    <property type="evidence" value="ECO:0007669"/>
    <property type="project" value="InterPro"/>
</dbReference>
<dbReference type="Pfam" id="PF01520">
    <property type="entry name" value="Amidase_3"/>
    <property type="match status" value="1"/>
</dbReference>
<keyword evidence="4" id="KW-0732">Signal</keyword>
<dbReference type="SMART" id="SM00646">
    <property type="entry name" value="Ami_3"/>
    <property type="match status" value="1"/>
</dbReference>
<reference evidence="6" key="1">
    <citation type="submission" date="2022-05" db="EMBL/GenBank/DDBJ databases">
        <authorList>
            <person name="Colautti A."/>
            <person name="Iacumin L."/>
        </authorList>
    </citation>
    <scope>NUCLEOTIDE SEQUENCE</scope>
    <source>
        <strain evidence="6">DSM 30747</strain>
    </source>
</reference>
<evidence type="ECO:0000256" key="4">
    <source>
        <dbReference type="SAM" id="SignalP"/>
    </source>
</evidence>
<comment type="caution">
    <text evidence="6">The sequence shown here is derived from an EMBL/GenBank/DDBJ whole genome shotgun (WGS) entry which is preliminary data.</text>
</comment>
<dbReference type="CDD" id="cd02696">
    <property type="entry name" value="MurNAc-LAA"/>
    <property type="match status" value="1"/>
</dbReference>
<keyword evidence="2" id="KW-0961">Cell wall biogenesis/degradation</keyword>